<dbReference type="AlphaFoldDB" id="A0A9D4W5N8"/>
<accession>A0A9D4W5N8</accession>
<keyword evidence="2" id="KW-1185">Reference proteome</keyword>
<evidence type="ECO:0000313" key="1">
    <source>
        <dbReference type="EMBL" id="KAI5394825.1"/>
    </source>
</evidence>
<organism evidence="1 2">
    <name type="scientific">Pisum sativum</name>
    <name type="common">Garden pea</name>
    <name type="synonym">Lathyrus oleraceus</name>
    <dbReference type="NCBI Taxonomy" id="3888"/>
    <lineage>
        <taxon>Eukaryota</taxon>
        <taxon>Viridiplantae</taxon>
        <taxon>Streptophyta</taxon>
        <taxon>Embryophyta</taxon>
        <taxon>Tracheophyta</taxon>
        <taxon>Spermatophyta</taxon>
        <taxon>Magnoliopsida</taxon>
        <taxon>eudicotyledons</taxon>
        <taxon>Gunneridae</taxon>
        <taxon>Pentapetalae</taxon>
        <taxon>rosids</taxon>
        <taxon>fabids</taxon>
        <taxon>Fabales</taxon>
        <taxon>Fabaceae</taxon>
        <taxon>Papilionoideae</taxon>
        <taxon>50 kb inversion clade</taxon>
        <taxon>NPAAA clade</taxon>
        <taxon>Hologalegina</taxon>
        <taxon>IRL clade</taxon>
        <taxon>Fabeae</taxon>
        <taxon>Lathyrus</taxon>
    </lineage>
</organism>
<dbReference type="Gramene" id="Psat06G0144200-T1">
    <property type="protein sequence ID" value="KAI5394825.1"/>
    <property type="gene ID" value="KIW84_061442"/>
</dbReference>
<gene>
    <name evidence="1" type="ORF">KIW84_061442</name>
</gene>
<sequence>MYTSTLPASRPSMKEVLKILIGCRDLQANAEKIVGIYDDAPLLKNSKWEKQFCCLMLALAWTRFVSMARNTYGWTKFQWLRFTYLVGPLQITHTWKELAWRLSLATAGELNNCF</sequence>
<name>A0A9D4W5N8_PEA</name>
<protein>
    <submittedName>
        <fullName evidence="1">Uncharacterized protein</fullName>
    </submittedName>
</protein>
<comment type="caution">
    <text evidence="1">The sequence shown here is derived from an EMBL/GenBank/DDBJ whole genome shotgun (WGS) entry which is preliminary data.</text>
</comment>
<dbReference type="EMBL" id="JAMSHJ010000006">
    <property type="protein sequence ID" value="KAI5394825.1"/>
    <property type="molecule type" value="Genomic_DNA"/>
</dbReference>
<reference evidence="1 2" key="1">
    <citation type="journal article" date="2022" name="Nat. Genet.">
        <title>Improved pea reference genome and pan-genome highlight genomic features and evolutionary characteristics.</title>
        <authorList>
            <person name="Yang T."/>
            <person name="Liu R."/>
            <person name="Luo Y."/>
            <person name="Hu S."/>
            <person name="Wang D."/>
            <person name="Wang C."/>
            <person name="Pandey M.K."/>
            <person name="Ge S."/>
            <person name="Xu Q."/>
            <person name="Li N."/>
            <person name="Li G."/>
            <person name="Huang Y."/>
            <person name="Saxena R.K."/>
            <person name="Ji Y."/>
            <person name="Li M."/>
            <person name="Yan X."/>
            <person name="He Y."/>
            <person name="Liu Y."/>
            <person name="Wang X."/>
            <person name="Xiang C."/>
            <person name="Varshney R.K."/>
            <person name="Ding H."/>
            <person name="Gao S."/>
            <person name="Zong X."/>
        </authorList>
    </citation>
    <scope>NUCLEOTIDE SEQUENCE [LARGE SCALE GENOMIC DNA]</scope>
    <source>
        <strain evidence="1 2">cv. Zhongwan 6</strain>
    </source>
</reference>
<evidence type="ECO:0000313" key="2">
    <source>
        <dbReference type="Proteomes" id="UP001058974"/>
    </source>
</evidence>
<dbReference type="Proteomes" id="UP001058974">
    <property type="component" value="Chromosome 6"/>
</dbReference>
<proteinExistence type="predicted"/>